<evidence type="ECO:0000256" key="5">
    <source>
        <dbReference type="ARBA" id="ARBA00023002"/>
    </source>
</evidence>
<dbReference type="Gene3D" id="3.40.50.720">
    <property type="entry name" value="NAD(P)-binding Rossmann-like Domain"/>
    <property type="match status" value="1"/>
</dbReference>
<dbReference type="InterPro" id="IPR013154">
    <property type="entry name" value="ADH-like_N"/>
</dbReference>
<dbReference type="Gene3D" id="3.30.410.40">
    <property type="match status" value="1"/>
</dbReference>
<evidence type="ECO:0000313" key="7">
    <source>
        <dbReference type="EMBL" id="MBB2957554.1"/>
    </source>
</evidence>
<evidence type="ECO:0000256" key="1">
    <source>
        <dbReference type="ARBA" id="ARBA00001947"/>
    </source>
</evidence>
<dbReference type="Pfam" id="PF05199">
    <property type="entry name" value="GMC_oxred_C"/>
    <property type="match status" value="1"/>
</dbReference>
<dbReference type="GO" id="GO:0050660">
    <property type="term" value="F:flavin adenine dinucleotide binding"/>
    <property type="evidence" value="ECO:0007669"/>
    <property type="project" value="InterPro"/>
</dbReference>
<dbReference type="RefSeq" id="WP_183624315.1">
    <property type="nucleotide sequence ID" value="NZ_JACHWJ010000002.1"/>
</dbReference>
<dbReference type="InterPro" id="IPR036188">
    <property type="entry name" value="FAD/NAD-bd_sf"/>
</dbReference>
<dbReference type="SUPFAM" id="SSF54373">
    <property type="entry name" value="FAD-linked reductases, C-terminal domain"/>
    <property type="match status" value="1"/>
</dbReference>
<dbReference type="InterPro" id="IPR000172">
    <property type="entry name" value="GMC_OxRdtase_N"/>
</dbReference>
<dbReference type="InterPro" id="IPR012132">
    <property type="entry name" value="GMC_OxRdtase"/>
</dbReference>
<dbReference type="PANTHER" id="PTHR11552">
    <property type="entry name" value="GLUCOSE-METHANOL-CHOLINE GMC OXIDOREDUCTASE"/>
    <property type="match status" value="1"/>
</dbReference>
<dbReference type="Proteomes" id="UP000545286">
    <property type="component" value="Unassembled WGS sequence"/>
</dbReference>
<dbReference type="PROSITE" id="PS00624">
    <property type="entry name" value="GMC_OXRED_2"/>
    <property type="match status" value="1"/>
</dbReference>
<comment type="caution">
    <text evidence="7">The sequence shown here is derived from an EMBL/GenBank/DDBJ whole genome shotgun (WGS) entry which is preliminary data.</text>
</comment>
<dbReference type="InterPro" id="IPR031640">
    <property type="entry name" value="Glu_dehyd_C"/>
</dbReference>
<feature type="domain" description="Glucose-methanol-choline oxidoreductase N-terminal" evidence="6">
    <location>
        <begin position="249"/>
        <end position="263"/>
    </location>
</feature>
<dbReference type="InterPro" id="IPR007867">
    <property type="entry name" value="GMC_OxRtase_C"/>
</dbReference>
<dbReference type="SUPFAM" id="SSF50129">
    <property type="entry name" value="GroES-like"/>
    <property type="match status" value="1"/>
</dbReference>
<dbReference type="Gene3D" id="3.90.180.10">
    <property type="entry name" value="Medium-chain alcohol dehydrogenases, catalytic domain"/>
    <property type="match status" value="1"/>
</dbReference>
<evidence type="ECO:0000256" key="4">
    <source>
        <dbReference type="ARBA" id="ARBA00022833"/>
    </source>
</evidence>
<dbReference type="Pfam" id="PF16912">
    <property type="entry name" value="Glu_dehyd_C"/>
    <property type="match status" value="1"/>
</dbReference>
<keyword evidence="8" id="KW-1185">Reference proteome</keyword>
<evidence type="ECO:0000256" key="3">
    <source>
        <dbReference type="ARBA" id="ARBA00022723"/>
    </source>
</evidence>
<name>A0A7W4UP33_9MICO</name>
<dbReference type="PANTHER" id="PTHR11552:SF152">
    <property type="entry name" value="OXIDASE (CODA), PUTATIVE (AFU_ORTHOLOGUE AFUA_8G04090)-RELATED"/>
    <property type="match status" value="1"/>
</dbReference>
<gene>
    <name evidence="7" type="ORF">FHX72_001691</name>
</gene>
<dbReference type="Pfam" id="PF00732">
    <property type="entry name" value="GMC_oxred_N"/>
    <property type="match status" value="1"/>
</dbReference>
<keyword evidence="3" id="KW-0479">Metal-binding</keyword>
<evidence type="ECO:0000313" key="8">
    <source>
        <dbReference type="Proteomes" id="UP000545286"/>
    </source>
</evidence>
<dbReference type="SUPFAM" id="SSF51905">
    <property type="entry name" value="FAD/NAD(P)-binding domain"/>
    <property type="match status" value="1"/>
</dbReference>
<dbReference type="Gene3D" id="3.50.50.60">
    <property type="entry name" value="FAD/NAD(P)-binding domain"/>
    <property type="match status" value="1"/>
</dbReference>
<comment type="cofactor">
    <cofactor evidence="1">
        <name>Zn(2+)</name>
        <dbReference type="ChEBI" id="CHEBI:29105"/>
    </cofactor>
</comment>
<dbReference type="InterPro" id="IPR011032">
    <property type="entry name" value="GroES-like_sf"/>
</dbReference>
<keyword evidence="4" id="KW-0862">Zinc</keyword>
<comment type="similarity">
    <text evidence="2">Belongs to the GMC oxidoreductase family.</text>
</comment>
<dbReference type="EMBL" id="JACHWJ010000002">
    <property type="protein sequence ID" value="MBB2957554.1"/>
    <property type="molecule type" value="Genomic_DNA"/>
</dbReference>
<evidence type="ECO:0000256" key="2">
    <source>
        <dbReference type="ARBA" id="ARBA00010790"/>
    </source>
</evidence>
<proteinExistence type="inferred from homology"/>
<dbReference type="InterPro" id="IPR036291">
    <property type="entry name" value="NAD(P)-bd_dom_sf"/>
</dbReference>
<dbReference type="GO" id="GO:0046872">
    <property type="term" value="F:metal ion binding"/>
    <property type="evidence" value="ECO:0007669"/>
    <property type="project" value="UniProtKB-KW"/>
</dbReference>
<reference evidence="7 8" key="1">
    <citation type="submission" date="2020-08" db="EMBL/GenBank/DDBJ databases">
        <title>Sequencing the genomes of 1000 actinobacteria strains.</title>
        <authorList>
            <person name="Klenk H.-P."/>
        </authorList>
    </citation>
    <scope>NUCLEOTIDE SEQUENCE [LARGE SCALE GENOMIC DNA]</scope>
    <source>
        <strain evidence="7 8">DSM 20419</strain>
    </source>
</reference>
<dbReference type="SUPFAM" id="SSF51735">
    <property type="entry name" value="NAD(P)-binding Rossmann-fold domains"/>
    <property type="match status" value="1"/>
</dbReference>
<evidence type="ECO:0000259" key="6">
    <source>
        <dbReference type="PROSITE" id="PS00624"/>
    </source>
</evidence>
<protein>
    <submittedName>
        <fullName evidence="7">Choline dehydrogenase-like flavoprotein/threonine dehydrogenase-like Zn-dependent dehydrogenase</fullName>
    </submittedName>
</protein>
<sequence length="853" mass="91617">MSEESEAQFDYLVLGGGTAGCIVAARLSEQPGVSVLLVEAGPSDADEPRAASIRRWDEMLEGEYDLDYRSEPQARGNSFIRQARLRILGGCSTANTMISWRPLRGDLDEWASLGLEGWGYEEVSPWFDRIAATITPVAAQDQNPYIRDAVDAAAAALEVPRRERWNDVEFIDGAGFFEIGYEPSTNQRSSASFSYLHSQPERPGLTIRLESIVERLLIEDDRAVGAVLRNPDGTFTTVRARHEVVVSCGAIDTPALLMRSGIGPAAVLEAAGVPVLVDAPGVGENLQDHAEGLVVWEAAGERSAVCATGWDAGYVVSVDPSTSTPDISTHIPLHSWTVHAERVGARIPTNNVSLAPNVAKPRSRGRVWITSPEPDARPSIDYGSFTDPEGRDERMLVEGVRLARRVAAAEPLATHLVREVFPGPEVQSDEALSAVLRETHQTVYHVSCTARMGADGDQMAVLDSRLRVRGVEGLRVVDASVFPTITALNPVGMIMTIAERAAAFLLEDRAQESAPPSAIASASDDAATFRALLLDEDLRLTVGHRPAVAPAPGEVVVAVERAGICGSDLHVLRSGDWVSYWPATLGHEVVGRILQSSDPGWPVGTRVLIDSRTPRTDDGRTVPADRLDPNLTWLGEERPGGFAERVVVSTATLHAVPDALDAQTAVLAEPLAVTLCAFDQARVERPETVLIIGHGPIGFLANAEVRRRWPEAAVDVIDPVPERSDLARELGAHAIAHIERDDYDLVIDAAGYDGSLAAAVAAAARGGSILLVALGHSPSQLIPADVVERSLTITGSVGFDTRHLDEALRILEQSPDVYRRSVTHTIPLLELPAFLASPARREAMKILVDCGGA</sequence>
<dbReference type="Pfam" id="PF08240">
    <property type="entry name" value="ADH_N"/>
    <property type="match status" value="1"/>
</dbReference>
<keyword evidence="5" id="KW-0560">Oxidoreductase</keyword>
<accession>A0A7W4UP33</accession>
<organism evidence="7 8">
    <name type="scientific">Pseudoclavibacter helvolus</name>
    <dbReference type="NCBI Taxonomy" id="255205"/>
    <lineage>
        <taxon>Bacteria</taxon>
        <taxon>Bacillati</taxon>
        <taxon>Actinomycetota</taxon>
        <taxon>Actinomycetes</taxon>
        <taxon>Micrococcales</taxon>
        <taxon>Microbacteriaceae</taxon>
        <taxon>Pseudoclavibacter</taxon>
    </lineage>
</organism>
<dbReference type="GO" id="GO:0016614">
    <property type="term" value="F:oxidoreductase activity, acting on CH-OH group of donors"/>
    <property type="evidence" value="ECO:0007669"/>
    <property type="project" value="InterPro"/>
</dbReference>
<dbReference type="AlphaFoldDB" id="A0A7W4UP33"/>